<keyword evidence="3" id="KW-1185">Reference proteome</keyword>
<evidence type="ECO:0000313" key="2">
    <source>
        <dbReference type="EMBL" id="GAA5481140.1"/>
    </source>
</evidence>
<evidence type="ECO:0008006" key="4">
    <source>
        <dbReference type="Google" id="ProtNLM"/>
    </source>
</evidence>
<keyword evidence="1" id="KW-0732">Signal</keyword>
<gene>
    <name evidence="2" type="ORF">Hsar01_00347</name>
</gene>
<feature type="chain" id="PRO_5047398868" description="PEP-CTERM protein-sorting domain-containing protein" evidence="1">
    <location>
        <begin position="25"/>
        <end position="257"/>
    </location>
</feature>
<sequence length="257" mass="25574">MNKPTSLPALTALLVLAGATMVHGAVTIQTTGALGGYGGSNLDMNVFFDGAGVSSTGSPFFTAPGSTVLAGAFGGSVGISFDAMADVSLAPATLGDELTDANFNVDGAGFVGVAGGPNSGGIGGNATQHEGIRITFDEITGISPSIGIRLTGISVQNVGRPGTDTAGESFTIVNLMTRQSVTFDPLAESLSAGTFDVSGLDIFRVGGDAGDVASIISGDIGGFRIDGLTFETFAVPEPSVALLGGVGLLGLLRRRRA</sequence>
<accession>A0ABP9UHK6</accession>
<organism evidence="2 3">
    <name type="scientific">Haloferula sargassicola</name>
    <dbReference type="NCBI Taxonomy" id="490096"/>
    <lineage>
        <taxon>Bacteria</taxon>
        <taxon>Pseudomonadati</taxon>
        <taxon>Verrucomicrobiota</taxon>
        <taxon>Verrucomicrobiia</taxon>
        <taxon>Verrucomicrobiales</taxon>
        <taxon>Verrucomicrobiaceae</taxon>
        <taxon>Haloferula</taxon>
    </lineage>
</organism>
<evidence type="ECO:0000313" key="3">
    <source>
        <dbReference type="Proteomes" id="UP001476282"/>
    </source>
</evidence>
<comment type="caution">
    <text evidence="2">The sequence shown here is derived from an EMBL/GenBank/DDBJ whole genome shotgun (WGS) entry which is preliminary data.</text>
</comment>
<dbReference type="Proteomes" id="UP001476282">
    <property type="component" value="Unassembled WGS sequence"/>
</dbReference>
<name>A0ABP9UHK6_9BACT</name>
<dbReference type="RefSeq" id="WP_353565297.1">
    <property type="nucleotide sequence ID" value="NZ_BAABRI010000002.1"/>
</dbReference>
<proteinExistence type="predicted"/>
<protein>
    <recommendedName>
        <fullName evidence="4">PEP-CTERM protein-sorting domain-containing protein</fullName>
    </recommendedName>
</protein>
<evidence type="ECO:0000256" key="1">
    <source>
        <dbReference type="SAM" id="SignalP"/>
    </source>
</evidence>
<dbReference type="EMBL" id="BAABRI010000002">
    <property type="protein sequence ID" value="GAA5481140.1"/>
    <property type="molecule type" value="Genomic_DNA"/>
</dbReference>
<feature type="signal peptide" evidence="1">
    <location>
        <begin position="1"/>
        <end position="24"/>
    </location>
</feature>
<reference evidence="2 3" key="1">
    <citation type="submission" date="2024-02" db="EMBL/GenBank/DDBJ databases">
        <title>Haloferula sargassicola NBRC 104335.</title>
        <authorList>
            <person name="Ichikawa N."/>
            <person name="Katano-Makiyama Y."/>
            <person name="Hidaka K."/>
        </authorList>
    </citation>
    <scope>NUCLEOTIDE SEQUENCE [LARGE SCALE GENOMIC DNA]</scope>
    <source>
        <strain evidence="2 3">NBRC 104335</strain>
    </source>
</reference>